<reference evidence="6 7" key="1">
    <citation type="submission" date="2015-04" db="EMBL/GenBank/DDBJ databases">
        <title>Genome sequence of aromatic hydrocarbons-degrading Sphingobium chungbukense DJ77.</title>
        <authorList>
            <person name="Kim Y.-C."/>
            <person name="Chae J.-C."/>
        </authorList>
    </citation>
    <scope>NUCLEOTIDE SEQUENCE [LARGE SCALE GENOMIC DNA]</scope>
    <source>
        <strain evidence="6 7">DJ77</strain>
    </source>
</reference>
<keyword evidence="3" id="KW-0804">Transcription</keyword>
<dbReference type="PANTHER" id="PTHR30136:SF39">
    <property type="entry name" value="TRANSCRIPTIONAL REGULATORY PROTEIN"/>
    <property type="match status" value="1"/>
</dbReference>
<dbReference type="InterPro" id="IPR036388">
    <property type="entry name" value="WH-like_DNA-bd_sf"/>
</dbReference>
<dbReference type="InterPro" id="IPR050707">
    <property type="entry name" value="HTH_MetabolicPath_Reg"/>
</dbReference>
<evidence type="ECO:0000259" key="4">
    <source>
        <dbReference type="PROSITE" id="PS51077"/>
    </source>
</evidence>
<dbReference type="Pfam" id="PF09339">
    <property type="entry name" value="HTH_IclR"/>
    <property type="match status" value="1"/>
</dbReference>
<sequence length="250" mass="27589">MTKRDQEEGQSNSKSGVAAVDRAFTILGAFTHEQPVQSLAELARNTGLYKSTILRLLGSLEGFGYIRQMADGNYQLGPKLAELSSIFQDAFDLRDYVEPALKDVVNQTHEGVSFLVRDGDTQLCLFRQDGRHAVRDYHIRVGTRLNLDSGASARIFRHLSNPARLPNPLPRYYAISRGEVNGEMAAISAPVFGARNELVGALQISSPIARFTDDHVEMLKSVDTEASVRLSISLGLDPRQFSSDLEALHD</sequence>
<evidence type="ECO:0000313" key="6">
    <source>
        <dbReference type="EMBL" id="KKW91998.1"/>
    </source>
</evidence>
<dbReference type="InterPro" id="IPR005471">
    <property type="entry name" value="Tscrpt_reg_IclR_N"/>
</dbReference>
<gene>
    <name evidence="6" type="ORF">YP76_13040</name>
</gene>
<keyword evidence="7" id="KW-1185">Reference proteome</keyword>
<dbReference type="Gene3D" id="1.10.10.10">
    <property type="entry name" value="Winged helix-like DNA-binding domain superfamily/Winged helix DNA-binding domain"/>
    <property type="match status" value="1"/>
</dbReference>
<dbReference type="GO" id="GO:0003700">
    <property type="term" value="F:DNA-binding transcription factor activity"/>
    <property type="evidence" value="ECO:0007669"/>
    <property type="project" value="TreeGrafter"/>
</dbReference>
<dbReference type="RefSeq" id="WP_046764004.1">
    <property type="nucleotide sequence ID" value="NZ_LBIC01000005.1"/>
</dbReference>
<evidence type="ECO:0000256" key="1">
    <source>
        <dbReference type="ARBA" id="ARBA00023015"/>
    </source>
</evidence>
<organism evidence="6 7">
    <name type="scientific">Sphingobium chungbukense</name>
    <dbReference type="NCBI Taxonomy" id="56193"/>
    <lineage>
        <taxon>Bacteria</taxon>
        <taxon>Pseudomonadati</taxon>
        <taxon>Pseudomonadota</taxon>
        <taxon>Alphaproteobacteria</taxon>
        <taxon>Sphingomonadales</taxon>
        <taxon>Sphingomonadaceae</taxon>
        <taxon>Sphingobium</taxon>
    </lineage>
</organism>
<accession>A0A0M3APZ4</accession>
<dbReference type="Proteomes" id="UP000033874">
    <property type="component" value="Unassembled WGS sequence"/>
</dbReference>
<comment type="caution">
    <text evidence="6">The sequence shown here is derived from an EMBL/GenBank/DDBJ whole genome shotgun (WGS) entry which is preliminary data.</text>
</comment>
<dbReference type="FunFam" id="1.10.10.10:FF:000056">
    <property type="entry name" value="IclR family transcriptional regulator"/>
    <property type="match status" value="1"/>
</dbReference>
<dbReference type="GO" id="GO:0003677">
    <property type="term" value="F:DNA binding"/>
    <property type="evidence" value="ECO:0007669"/>
    <property type="project" value="UniProtKB-KW"/>
</dbReference>
<evidence type="ECO:0000256" key="2">
    <source>
        <dbReference type="ARBA" id="ARBA00023125"/>
    </source>
</evidence>
<dbReference type="EMBL" id="LBIC01000005">
    <property type="protein sequence ID" value="KKW91998.1"/>
    <property type="molecule type" value="Genomic_DNA"/>
</dbReference>
<dbReference type="AlphaFoldDB" id="A0A0M3APZ4"/>
<dbReference type="Pfam" id="PF01614">
    <property type="entry name" value="IclR_C"/>
    <property type="match status" value="1"/>
</dbReference>
<dbReference type="STRING" id="56193.YP76_13040"/>
<dbReference type="InterPro" id="IPR029016">
    <property type="entry name" value="GAF-like_dom_sf"/>
</dbReference>
<feature type="domain" description="IclR-ED" evidence="5">
    <location>
        <begin position="79"/>
        <end position="236"/>
    </location>
</feature>
<keyword evidence="2" id="KW-0238">DNA-binding</keyword>
<feature type="domain" description="HTH iclR-type" evidence="4">
    <location>
        <begin position="17"/>
        <end position="78"/>
    </location>
</feature>
<dbReference type="Gene3D" id="3.30.450.40">
    <property type="match status" value="2"/>
</dbReference>
<dbReference type="InterPro" id="IPR036390">
    <property type="entry name" value="WH_DNA-bd_sf"/>
</dbReference>
<dbReference type="PROSITE" id="PS51077">
    <property type="entry name" value="HTH_ICLR"/>
    <property type="match status" value="1"/>
</dbReference>
<evidence type="ECO:0000259" key="5">
    <source>
        <dbReference type="PROSITE" id="PS51078"/>
    </source>
</evidence>
<dbReference type="InterPro" id="IPR014757">
    <property type="entry name" value="Tscrpt_reg_IclR_C"/>
</dbReference>
<evidence type="ECO:0000313" key="7">
    <source>
        <dbReference type="Proteomes" id="UP000033874"/>
    </source>
</evidence>
<dbReference type="PANTHER" id="PTHR30136">
    <property type="entry name" value="HELIX-TURN-HELIX TRANSCRIPTIONAL REGULATOR, ICLR FAMILY"/>
    <property type="match status" value="1"/>
</dbReference>
<dbReference type="GO" id="GO:0045892">
    <property type="term" value="P:negative regulation of DNA-templated transcription"/>
    <property type="evidence" value="ECO:0007669"/>
    <property type="project" value="TreeGrafter"/>
</dbReference>
<evidence type="ECO:0000256" key="3">
    <source>
        <dbReference type="ARBA" id="ARBA00023163"/>
    </source>
</evidence>
<dbReference type="PATRIC" id="fig|56193.3.peg.2715"/>
<name>A0A0M3APZ4_9SPHN</name>
<dbReference type="SMART" id="SM00346">
    <property type="entry name" value="HTH_ICLR"/>
    <property type="match status" value="1"/>
</dbReference>
<protein>
    <recommendedName>
        <fullName evidence="8">IclR family transcriptional regulator</fullName>
    </recommendedName>
</protein>
<keyword evidence="1" id="KW-0805">Transcription regulation</keyword>
<dbReference type="SUPFAM" id="SSF46785">
    <property type="entry name" value="Winged helix' DNA-binding domain"/>
    <property type="match status" value="1"/>
</dbReference>
<dbReference type="SUPFAM" id="SSF55781">
    <property type="entry name" value="GAF domain-like"/>
    <property type="match status" value="1"/>
</dbReference>
<evidence type="ECO:0008006" key="8">
    <source>
        <dbReference type="Google" id="ProtNLM"/>
    </source>
</evidence>
<proteinExistence type="predicted"/>
<dbReference type="PROSITE" id="PS51078">
    <property type="entry name" value="ICLR_ED"/>
    <property type="match status" value="1"/>
</dbReference>